<dbReference type="PANTHER" id="PTHR42833:SF4">
    <property type="entry name" value="URIDYLATE KINASE PUMPKIN, CHLOROPLASTIC"/>
    <property type="match status" value="1"/>
</dbReference>
<reference evidence="13 14" key="1">
    <citation type="journal article" date="2016" name="Appl. Environ. Microbiol.">
        <title>Whole genome relationships among Francisella bacteria of diverse origin define new species and provide specific regions for detection.</title>
        <authorList>
            <person name="Challacombe J.F."/>
            <person name="Petersen J.M."/>
            <person name="Gallegos-Graves V."/>
            <person name="Hodge D."/>
            <person name="Pillai S."/>
            <person name="Kuske C.R."/>
        </authorList>
    </citation>
    <scope>NUCLEOTIDE SEQUENCE [LARGE SCALE GENOMIC DNA]</scope>
    <source>
        <strain evidence="14">TX07-7310</strain>
    </source>
</reference>
<feature type="binding site" evidence="11">
    <location>
        <begin position="21"/>
        <end position="24"/>
    </location>
    <ligand>
        <name>ATP</name>
        <dbReference type="ChEBI" id="CHEBI:30616"/>
    </ligand>
</feature>
<evidence type="ECO:0000256" key="9">
    <source>
        <dbReference type="ARBA" id="ARBA00022975"/>
    </source>
</evidence>
<comment type="subcellular location">
    <subcellularLocation>
        <location evidence="1 11">Cytoplasm</location>
    </subcellularLocation>
</comment>
<dbReference type="EC" id="2.7.4.22" evidence="11"/>
<dbReference type="NCBIfam" id="TIGR02075">
    <property type="entry name" value="pyrH_bact"/>
    <property type="match status" value="1"/>
</dbReference>
<feature type="binding site" evidence="11">
    <location>
        <position position="64"/>
    </location>
    <ligand>
        <name>ATP</name>
        <dbReference type="ChEBI" id="CHEBI:30616"/>
    </ligand>
</feature>
<keyword evidence="5 11" id="KW-0808">Transferase</keyword>
<comment type="caution">
    <text evidence="11">Lacks conserved residue(s) required for the propagation of feature annotation.</text>
</comment>
<name>A0A1L4BQE3_9GAMM</name>
<protein>
    <recommendedName>
        <fullName evidence="11">Uridylate kinase</fullName>
        <shortName evidence="11">UK</shortName>
        <ecNumber evidence="11">2.7.4.22</ecNumber>
    </recommendedName>
    <alternativeName>
        <fullName evidence="11">Uridine monophosphate kinase</fullName>
        <shortName evidence="11">UMP kinase</shortName>
        <shortName evidence="11">UMPK</shortName>
    </alternativeName>
</protein>
<proteinExistence type="inferred from homology"/>
<dbReference type="InterPro" id="IPR001048">
    <property type="entry name" value="Asp/Glu/Uridylate_kinase"/>
</dbReference>
<comment type="subunit">
    <text evidence="11">Homohexamer.</text>
</comment>
<evidence type="ECO:0000256" key="1">
    <source>
        <dbReference type="ARBA" id="ARBA00004496"/>
    </source>
</evidence>
<feature type="binding site" evidence="11">
    <location>
        <position position="172"/>
    </location>
    <ligand>
        <name>ATP</name>
        <dbReference type="ChEBI" id="CHEBI:30616"/>
    </ligand>
</feature>
<dbReference type="SUPFAM" id="SSF53633">
    <property type="entry name" value="Carbamate kinase-like"/>
    <property type="match status" value="1"/>
</dbReference>
<evidence type="ECO:0000313" key="13">
    <source>
        <dbReference type="EMBL" id="API86057.1"/>
    </source>
</evidence>
<comment type="catalytic activity">
    <reaction evidence="10 11">
        <text>UMP + ATP = UDP + ADP</text>
        <dbReference type="Rhea" id="RHEA:24400"/>
        <dbReference type="ChEBI" id="CHEBI:30616"/>
        <dbReference type="ChEBI" id="CHEBI:57865"/>
        <dbReference type="ChEBI" id="CHEBI:58223"/>
        <dbReference type="ChEBI" id="CHEBI:456216"/>
        <dbReference type="EC" id="2.7.4.22"/>
    </reaction>
</comment>
<keyword evidence="9 11" id="KW-0665">Pyrimidine biosynthesis</keyword>
<keyword evidence="14" id="KW-1185">Reference proteome</keyword>
<dbReference type="HAMAP" id="MF_01220_B">
    <property type="entry name" value="PyrH_B"/>
    <property type="match status" value="1"/>
</dbReference>
<dbReference type="InterPro" id="IPR011817">
    <property type="entry name" value="Uridylate_kinase"/>
</dbReference>
<evidence type="ECO:0000256" key="7">
    <source>
        <dbReference type="ARBA" id="ARBA00022777"/>
    </source>
</evidence>
<evidence type="ECO:0000256" key="5">
    <source>
        <dbReference type="ARBA" id="ARBA00022679"/>
    </source>
</evidence>
<keyword evidence="8 11" id="KW-0067">ATP-binding</keyword>
<comment type="similarity">
    <text evidence="3 11">Belongs to the UMP kinase family.</text>
</comment>
<evidence type="ECO:0000256" key="2">
    <source>
        <dbReference type="ARBA" id="ARBA00004791"/>
    </source>
</evidence>
<dbReference type="RefSeq" id="WP_072711256.1">
    <property type="nucleotide sequence ID" value="NZ_CP016796.1"/>
</dbReference>
<dbReference type="InterPro" id="IPR036393">
    <property type="entry name" value="AceGlu_kinase-like_sf"/>
</dbReference>
<feature type="domain" description="Aspartate/glutamate/uridylate kinase" evidence="12">
    <location>
        <begin position="16"/>
        <end position="226"/>
    </location>
</feature>
<keyword evidence="6 11" id="KW-0547">Nucleotide-binding</keyword>
<evidence type="ECO:0000256" key="3">
    <source>
        <dbReference type="ARBA" id="ARBA00007614"/>
    </source>
</evidence>
<dbReference type="STRING" id="573570.F7310_01205"/>
<comment type="function">
    <text evidence="11">Catalyzes the reversible phosphorylation of UMP to UDP.</text>
</comment>
<dbReference type="GO" id="GO:0006225">
    <property type="term" value="P:UDP biosynthetic process"/>
    <property type="evidence" value="ECO:0007669"/>
    <property type="project" value="TreeGrafter"/>
</dbReference>
<feature type="binding site" evidence="11">
    <location>
        <position position="68"/>
    </location>
    <ligand>
        <name>ATP</name>
        <dbReference type="ChEBI" id="CHEBI:30616"/>
    </ligand>
</feature>
<feature type="binding site" evidence="11">
    <location>
        <begin position="145"/>
        <end position="152"/>
    </location>
    <ligand>
        <name>UMP</name>
        <dbReference type="ChEBI" id="CHEBI:57865"/>
    </ligand>
</feature>
<evidence type="ECO:0000313" key="14">
    <source>
        <dbReference type="Proteomes" id="UP000184222"/>
    </source>
</evidence>
<dbReference type="InterPro" id="IPR015963">
    <property type="entry name" value="Uridylate_kinase_bac"/>
</dbReference>
<feature type="binding site" evidence="11">
    <location>
        <position position="178"/>
    </location>
    <ligand>
        <name>ATP</name>
        <dbReference type="ChEBI" id="CHEBI:30616"/>
    </ligand>
</feature>
<dbReference type="CDD" id="cd04254">
    <property type="entry name" value="AAK_UMPK-PyrH-Ec"/>
    <property type="match status" value="1"/>
</dbReference>
<dbReference type="Proteomes" id="UP000184222">
    <property type="component" value="Chromosome"/>
</dbReference>
<dbReference type="KEGG" id="frx:F7310_01205"/>
<dbReference type="GO" id="GO:0033862">
    <property type="term" value="F:UMP kinase activity"/>
    <property type="evidence" value="ECO:0007669"/>
    <property type="project" value="UniProtKB-EC"/>
</dbReference>
<dbReference type="AlphaFoldDB" id="A0A1L4BQE3"/>
<evidence type="ECO:0000256" key="11">
    <source>
        <dbReference type="HAMAP-Rule" id="MF_01220"/>
    </source>
</evidence>
<feature type="binding site" evidence="11">
    <location>
        <position position="63"/>
    </location>
    <ligand>
        <name>UMP</name>
        <dbReference type="ChEBI" id="CHEBI:57865"/>
    </ligand>
</feature>
<evidence type="ECO:0000256" key="8">
    <source>
        <dbReference type="ARBA" id="ARBA00022840"/>
    </source>
</evidence>
<dbReference type="PIRSF" id="PIRSF005650">
    <property type="entry name" value="Uridylate_kin"/>
    <property type="match status" value="1"/>
</dbReference>
<dbReference type="Gene3D" id="3.40.1160.10">
    <property type="entry name" value="Acetylglutamate kinase-like"/>
    <property type="match status" value="1"/>
</dbReference>
<dbReference type="FunFam" id="3.40.1160.10:FF:000001">
    <property type="entry name" value="Uridylate kinase"/>
    <property type="match status" value="1"/>
</dbReference>
<evidence type="ECO:0000256" key="4">
    <source>
        <dbReference type="ARBA" id="ARBA00022490"/>
    </source>
</evidence>
<gene>
    <name evidence="11" type="primary">pyrH</name>
    <name evidence="13" type="ORF">F7310_01205</name>
</gene>
<evidence type="ECO:0000256" key="6">
    <source>
        <dbReference type="ARBA" id="ARBA00022741"/>
    </source>
</evidence>
<dbReference type="OrthoDB" id="9807458at2"/>
<accession>A0A1L4BQE3</accession>
<dbReference type="GO" id="GO:0044210">
    <property type="term" value="P:'de novo' CTP biosynthetic process"/>
    <property type="evidence" value="ECO:0007669"/>
    <property type="project" value="UniProtKB-UniRule"/>
</dbReference>
<dbReference type="GO" id="GO:0005737">
    <property type="term" value="C:cytoplasm"/>
    <property type="evidence" value="ECO:0007669"/>
    <property type="project" value="UniProtKB-SubCell"/>
</dbReference>
<feature type="binding site" evidence="11">
    <location>
        <position position="84"/>
    </location>
    <ligand>
        <name>UMP</name>
        <dbReference type="ChEBI" id="CHEBI:57865"/>
    </ligand>
</feature>
<sequence>MSNDSSECSQKSPKFKRVLLKLSGESLSADQGFGINVDSAKPVINQIKTLANQGVEVAIVVGGGNILRGGRANFGDKIKRATADSMGMIATMINALALRDMLISENVEADVFSAKGVDGLLKVASAHEFNQSLAAGKVLIFAGGTGNPFVTTDTTASLRAVEIGADALLKATTVDGVYDKDPNKHSDARRFERITFSEVVAKELSVMDLGAFTQCRDFGIPIYVFDLTQPNALVDAVVDSKYGTWVTLD</sequence>
<evidence type="ECO:0000259" key="12">
    <source>
        <dbReference type="Pfam" id="PF00696"/>
    </source>
</evidence>
<evidence type="ECO:0000256" key="10">
    <source>
        <dbReference type="ARBA" id="ARBA00047767"/>
    </source>
</evidence>
<dbReference type="GO" id="GO:0005524">
    <property type="term" value="F:ATP binding"/>
    <property type="evidence" value="ECO:0007669"/>
    <property type="project" value="UniProtKB-KW"/>
</dbReference>
<dbReference type="Pfam" id="PF00696">
    <property type="entry name" value="AA_kinase"/>
    <property type="match status" value="1"/>
</dbReference>
<dbReference type="EMBL" id="CP016796">
    <property type="protein sequence ID" value="API86057.1"/>
    <property type="molecule type" value="Genomic_DNA"/>
</dbReference>
<keyword evidence="4 11" id="KW-0963">Cytoplasm</keyword>
<dbReference type="PANTHER" id="PTHR42833">
    <property type="entry name" value="URIDYLATE KINASE"/>
    <property type="match status" value="1"/>
</dbReference>
<comment type="pathway">
    <text evidence="2 11">Pyrimidine metabolism; CTP biosynthesis via de novo pathway; UDP from UMP (UMPK route): step 1/1.</text>
</comment>
<keyword evidence="7 11" id="KW-0418">Kinase</keyword>
<feature type="binding site" evidence="11">
    <location>
        <position position="181"/>
    </location>
    <ligand>
        <name>ATP</name>
        <dbReference type="ChEBI" id="CHEBI:30616"/>
    </ligand>
</feature>
<organism evidence="13 14">
    <name type="scientific">Francisella uliginis</name>
    <dbReference type="NCBI Taxonomy" id="573570"/>
    <lineage>
        <taxon>Bacteria</taxon>
        <taxon>Pseudomonadati</taxon>
        <taxon>Pseudomonadota</taxon>
        <taxon>Gammaproteobacteria</taxon>
        <taxon>Thiotrichales</taxon>
        <taxon>Francisellaceae</taxon>
        <taxon>Francisella</taxon>
    </lineage>
</organism>
<comment type="activity regulation">
    <text evidence="11">Inhibited by UTP.</text>
</comment>
<dbReference type="UniPathway" id="UPA00159">
    <property type="reaction ID" value="UER00275"/>
</dbReference>